<organism evidence="2 3">
    <name type="scientific">Paxillus involutus ATCC 200175</name>
    <dbReference type="NCBI Taxonomy" id="664439"/>
    <lineage>
        <taxon>Eukaryota</taxon>
        <taxon>Fungi</taxon>
        <taxon>Dikarya</taxon>
        <taxon>Basidiomycota</taxon>
        <taxon>Agaricomycotina</taxon>
        <taxon>Agaricomycetes</taxon>
        <taxon>Agaricomycetidae</taxon>
        <taxon>Boletales</taxon>
        <taxon>Paxilineae</taxon>
        <taxon>Paxillaceae</taxon>
        <taxon>Paxillus</taxon>
    </lineage>
</organism>
<accession>A0A0C9U4C4</accession>
<feature type="compositionally biased region" description="Polar residues" evidence="1">
    <location>
        <begin position="32"/>
        <end position="43"/>
    </location>
</feature>
<dbReference type="HOGENOM" id="CLU_1928267_0_0_1"/>
<reference evidence="3" key="2">
    <citation type="submission" date="2015-01" db="EMBL/GenBank/DDBJ databases">
        <title>Evolutionary Origins and Diversification of the Mycorrhizal Mutualists.</title>
        <authorList>
            <consortium name="DOE Joint Genome Institute"/>
            <consortium name="Mycorrhizal Genomics Consortium"/>
            <person name="Kohler A."/>
            <person name="Kuo A."/>
            <person name="Nagy L.G."/>
            <person name="Floudas D."/>
            <person name="Copeland A."/>
            <person name="Barry K.W."/>
            <person name="Cichocki N."/>
            <person name="Veneault-Fourrey C."/>
            <person name="LaButti K."/>
            <person name="Lindquist E.A."/>
            <person name="Lipzen A."/>
            <person name="Lundell T."/>
            <person name="Morin E."/>
            <person name="Murat C."/>
            <person name="Riley R."/>
            <person name="Ohm R."/>
            <person name="Sun H."/>
            <person name="Tunlid A."/>
            <person name="Henrissat B."/>
            <person name="Grigoriev I.V."/>
            <person name="Hibbett D.S."/>
            <person name="Martin F."/>
        </authorList>
    </citation>
    <scope>NUCLEOTIDE SEQUENCE [LARGE SCALE GENOMIC DNA]</scope>
    <source>
        <strain evidence="3">ATCC 200175</strain>
    </source>
</reference>
<feature type="region of interest" description="Disordered" evidence="1">
    <location>
        <begin position="99"/>
        <end position="131"/>
    </location>
</feature>
<feature type="region of interest" description="Disordered" evidence="1">
    <location>
        <begin position="1"/>
        <end position="44"/>
    </location>
</feature>
<reference evidence="2 3" key="1">
    <citation type="submission" date="2014-06" db="EMBL/GenBank/DDBJ databases">
        <authorList>
            <consortium name="DOE Joint Genome Institute"/>
            <person name="Kuo A."/>
            <person name="Kohler A."/>
            <person name="Nagy L.G."/>
            <person name="Floudas D."/>
            <person name="Copeland A."/>
            <person name="Barry K.W."/>
            <person name="Cichocki N."/>
            <person name="Veneault-Fourrey C."/>
            <person name="LaButti K."/>
            <person name="Lindquist E.A."/>
            <person name="Lipzen A."/>
            <person name="Lundell T."/>
            <person name="Morin E."/>
            <person name="Murat C."/>
            <person name="Sun H."/>
            <person name="Tunlid A."/>
            <person name="Henrissat B."/>
            <person name="Grigoriev I.V."/>
            <person name="Hibbett D.S."/>
            <person name="Martin F."/>
            <person name="Nordberg H.P."/>
            <person name="Cantor M.N."/>
            <person name="Hua S.X."/>
        </authorList>
    </citation>
    <scope>NUCLEOTIDE SEQUENCE [LARGE SCALE GENOMIC DNA]</scope>
    <source>
        <strain evidence="2 3">ATCC 200175</strain>
    </source>
</reference>
<evidence type="ECO:0000313" key="3">
    <source>
        <dbReference type="Proteomes" id="UP000053647"/>
    </source>
</evidence>
<dbReference type="AlphaFoldDB" id="A0A0C9U4C4"/>
<keyword evidence="3" id="KW-1185">Reference proteome</keyword>
<gene>
    <name evidence="2" type="ORF">PAXINDRAFT_12997</name>
</gene>
<name>A0A0C9U4C4_PAXIN</name>
<evidence type="ECO:0000256" key="1">
    <source>
        <dbReference type="SAM" id="MobiDB-lite"/>
    </source>
</evidence>
<proteinExistence type="predicted"/>
<feature type="compositionally biased region" description="Polar residues" evidence="1">
    <location>
        <begin position="99"/>
        <end position="108"/>
    </location>
</feature>
<protein>
    <submittedName>
        <fullName evidence="2">Uncharacterized protein</fullName>
    </submittedName>
</protein>
<sequence>MASDSLLGARTGTPSSSTPKLARYLENGNAADDSSTHPSVTQRQIHHVRRLMGPRNTHAQPPALRFHVLTHPPDIRLQQVHQANGDLRPVPSVQSIATQESGRSQIHSKVNLGSGVVKNSPAPEQPIQNTA</sequence>
<dbReference type="Proteomes" id="UP000053647">
    <property type="component" value="Unassembled WGS sequence"/>
</dbReference>
<dbReference type="EMBL" id="KN819345">
    <property type="protein sequence ID" value="KIJ14081.1"/>
    <property type="molecule type" value="Genomic_DNA"/>
</dbReference>
<evidence type="ECO:0000313" key="2">
    <source>
        <dbReference type="EMBL" id="KIJ14081.1"/>
    </source>
</evidence>